<gene>
    <name evidence="2" type="ORF">CGOC_LOCUS4072</name>
</gene>
<feature type="compositionally biased region" description="Basic and acidic residues" evidence="1">
    <location>
        <begin position="85"/>
        <end position="95"/>
    </location>
</feature>
<dbReference type="AlphaFoldDB" id="A0A3P6SRF9"/>
<dbReference type="Proteomes" id="UP000271889">
    <property type="component" value="Unassembled WGS sequence"/>
</dbReference>
<keyword evidence="3" id="KW-1185">Reference proteome</keyword>
<feature type="region of interest" description="Disordered" evidence="1">
    <location>
        <begin position="37"/>
        <end position="116"/>
    </location>
</feature>
<proteinExistence type="predicted"/>
<accession>A0A3P6SRF9</accession>
<feature type="region of interest" description="Disordered" evidence="1">
    <location>
        <begin position="150"/>
        <end position="181"/>
    </location>
</feature>
<feature type="compositionally biased region" description="Polar residues" evidence="1">
    <location>
        <begin position="99"/>
        <end position="111"/>
    </location>
</feature>
<feature type="compositionally biased region" description="Low complexity" evidence="1">
    <location>
        <begin position="47"/>
        <end position="56"/>
    </location>
</feature>
<dbReference type="EMBL" id="UYRV01010788">
    <property type="protein sequence ID" value="VDK57674.1"/>
    <property type="molecule type" value="Genomic_DNA"/>
</dbReference>
<organism evidence="2 3">
    <name type="scientific">Cylicostephanus goldi</name>
    <name type="common">Nematode worm</name>
    <dbReference type="NCBI Taxonomy" id="71465"/>
    <lineage>
        <taxon>Eukaryota</taxon>
        <taxon>Metazoa</taxon>
        <taxon>Ecdysozoa</taxon>
        <taxon>Nematoda</taxon>
        <taxon>Chromadorea</taxon>
        <taxon>Rhabditida</taxon>
        <taxon>Rhabditina</taxon>
        <taxon>Rhabditomorpha</taxon>
        <taxon>Strongyloidea</taxon>
        <taxon>Strongylidae</taxon>
        <taxon>Cylicostephanus</taxon>
    </lineage>
</organism>
<name>A0A3P6SRF9_CYLGO</name>
<protein>
    <submittedName>
        <fullName evidence="2">Uncharacterized protein</fullName>
    </submittedName>
</protein>
<reference evidence="2 3" key="1">
    <citation type="submission" date="2018-11" db="EMBL/GenBank/DDBJ databases">
        <authorList>
            <consortium name="Pathogen Informatics"/>
        </authorList>
    </citation>
    <scope>NUCLEOTIDE SEQUENCE [LARGE SCALE GENOMIC DNA]</scope>
</reference>
<evidence type="ECO:0000256" key="1">
    <source>
        <dbReference type="SAM" id="MobiDB-lite"/>
    </source>
</evidence>
<feature type="compositionally biased region" description="Polar residues" evidence="1">
    <location>
        <begin position="71"/>
        <end position="83"/>
    </location>
</feature>
<evidence type="ECO:0000313" key="2">
    <source>
        <dbReference type="EMBL" id="VDK57674.1"/>
    </source>
</evidence>
<evidence type="ECO:0000313" key="3">
    <source>
        <dbReference type="Proteomes" id="UP000271889"/>
    </source>
</evidence>
<sequence>MSNYYYSKTSYDEYSMQSGVSPRGIGFPAYYYPTAFQKQPNYPLSPRQAQAIQRQAPDTLFRQPAKDGDTQRQNQLRPSQQPIRKQPEEHQKEKLQPTPRVQSPPGSTSPGSARFVPASRNHIPDNYLSFIAAPTGNKFYGDYPELVGDRSATSGGGRSPETQRKLQPQQHSAFGTFPKSYQPPKLILQQCSEEIKCGTC</sequence>